<name>A0A166U823_9HYPO</name>
<dbReference type="Pfam" id="PF05179">
    <property type="entry name" value="CDC73_C"/>
    <property type="match status" value="1"/>
</dbReference>
<dbReference type="FunFam" id="3.40.50.11990:FF:000003">
    <property type="entry name" value="Pol II transcription elongation factor subunit Cdc73"/>
    <property type="match status" value="1"/>
</dbReference>
<dbReference type="InterPro" id="IPR007852">
    <property type="entry name" value="Cdc73/Parafibromin"/>
</dbReference>
<keyword evidence="4" id="KW-0539">Nucleus</keyword>
<evidence type="ECO:0000259" key="6">
    <source>
        <dbReference type="Pfam" id="PF05179"/>
    </source>
</evidence>
<evidence type="ECO:0000256" key="2">
    <source>
        <dbReference type="ARBA" id="ARBA00010427"/>
    </source>
</evidence>
<accession>A0A166U823</accession>
<feature type="region of interest" description="Disordered" evidence="5">
    <location>
        <begin position="215"/>
        <end position="240"/>
    </location>
</feature>
<dbReference type="InterPro" id="IPR031336">
    <property type="entry name" value="CDC73_C"/>
</dbReference>
<feature type="domain" description="Cell division control protein 73 C-terminal" evidence="6">
    <location>
        <begin position="239"/>
        <end position="399"/>
    </location>
</feature>
<dbReference type="PANTHER" id="PTHR12466">
    <property type="entry name" value="CDC73 DOMAIN PROTEIN"/>
    <property type="match status" value="1"/>
</dbReference>
<keyword evidence="3" id="KW-0804">Transcription</keyword>
<dbReference type="STRING" id="1081109.A0A166U823"/>
<evidence type="ECO:0000313" key="8">
    <source>
        <dbReference type="Proteomes" id="UP000078544"/>
    </source>
</evidence>
<gene>
    <name evidence="7" type="ORF">AAL_01505</name>
</gene>
<dbReference type="GO" id="GO:0000993">
    <property type="term" value="F:RNA polymerase II complex binding"/>
    <property type="evidence" value="ECO:0007669"/>
    <property type="project" value="TreeGrafter"/>
</dbReference>
<comment type="subcellular location">
    <subcellularLocation>
        <location evidence="1">Nucleus</location>
    </subcellularLocation>
</comment>
<dbReference type="EMBL" id="AZGY01000002">
    <property type="protein sequence ID" value="OAA32173.1"/>
    <property type="molecule type" value="Genomic_DNA"/>
</dbReference>
<organism evidence="7 8">
    <name type="scientific">Moelleriella libera RCEF 2490</name>
    <dbReference type="NCBI Taxonomy" id="1081109"/>
    <lineage>
        <taxon>Eukaryota</taxon>
        <taxon>Fungi</taxon>
        <taxon>Dikarya</taxon>
        <taxon>Ascomycota</taxon>
        <taxon>Pezizomycotina</taxon>
        <taxon>Sordariomycetes</taxon>
        <taxon>Hypocreomycetidae</taxon>
        <taxon>Hypocreales</taxon>
        <taxon>Clavicipitaceae</taxon>
        <taxon>Moelleriella</taxon>
    </lineage>
</organism>
<dbReference type="GO" id="GO:0016593">
    <property type="term" value="C:Cdc73/Paf1 complex"/>
    <property type="evidence" value="ECO:0007669"/>
    <property type="project" value="EnsemblFungi"/>
</dbReference>
<keyword evidence="8" id="KW-1185">Reference proteome</keyword>
<protein>
    <submittedName>
        <fullName evidence="7">RNA polymerase II accessory factor, Cdc73</fullName>
    </submittedName>
</protein>
<dbReference type="PANTHER" id="PTHR12466:SF8">
    <property type="entry name" value="PARAFIBROMIN"/>
    <property type="match status" value="1"/>
</dbReference>
<comment type="caution">
    <text evidence="7">The sequence shown here is derived from an EMBL/GenBank/DDBJ whole genome shotgun (WGS) entry which is preliminary data.</text>
</comment>
<dbReference type="OrthoDB" id="2186602at2759"/>
<evidence type="ECO:0000256" key="3">
    <source>
        <dbReference type="ARBA" id="ARBA00023163"/>
    </source>
</evidence>
<dbReference type="GO" id="GO:0032968">
    <property type="term" value="P:positive regulation of transcription elongation by RNA polymerase II"/>
    <property type="evidence" value="ECO:0007669"/>
    <property type="project" value="TreeGrafter"/>
</dbReference>
<dbReference type="AlphaFoldDB" id="A0A166U823"/>
<evidence type="ECO:0000256" key="1">
    <source>
        <dbReference type="ARBA" id="ARBA00004123"/>
    </source>
</evidence>
<evidence type="ECO:0000313" key="7">
    <source>
        <dbReference type="EMBL" id="OAA32173.1"/>
    </source>
</evidence>
<dbReference type="GO" id="GO:0006368">
    <property type="term" value="P:transcription elongation by RNA polymerase II"/>
    <property type="evidence" value="ECO:0007669"/>
    <property type="project" value="InterPro"/>
</dbReference>
<comment type="similarity">
    <text evidence="2">Belongs to the CDC73 family.</text>
</comment>
<proteinExistence type="inferred from homology"/>
<dbReference type="InterPro" id="IPR038103">
    <property type="entry name" value="CDC73_C_sf"/>
</dbReference>
<reference evidence="7 8" key="1">
    <citation type="journal article" date="2016" name="Genome Biol. Evol.">
        <title>Divergent and convergent evolution of fungal pathogenicity.</title>
        <authorList>
            <person name="Shang Y."/>
            <person name="Xiao G."/>
            <person name="Zheng P."/>
            <person name="Cen K."/>
            <person name="Zhan S."/>
            <person name="Wang C."/>
        </authorList>
    </citation>
    <scope>NUCLEOTIDE SEQUENCE [LARGE SCALE GENOMIC DNA]</scope>
    <source>
        <strain evidence="7 8">RCEF 2490</strain>
    </source>
</reference>
<evidence type="ECO:0000256" key="5">
    <source>
        <dbReference type="SAM" id="MobiDB-lite"/>
    </source>
</evidence>
<evidence type="ECO:0000256" key="4">
    <source>
        <dbReference type="ARBA" id="ARBA00023242"/>
    </source>
</evidence>
<sequence length="415" mass="45216">MAVVATSDHDPLLLLHKSISNKQTFIPVASDDPGAATESPLAQATYLHFPSQGVSLAIEAPTRFISNDKPVDLRSIYFAWLNRELAIPEYNASATALNEQLVAAGSSSKVQNLGFIERLDLITWLEGASEESEYIKPLAGDAEAAAAGGAAPASKPGAVSAAAQARSGKGTLDPRLASVYDGERKMGDRNTVLRGIKPTDFSHVRKLAAPFIKKKTQQASAPGGVPASMSLNQKGPSRRPDPIILLSPSASSLLRMTNARSFLEDGKFVPADASGSMASMLHVQRVMRSIDPNRPMRFILVEGSEQFKPEYWNRVVAVFTTGQTWQFKNYKWSSAGELFKHTLGVYVGWRGEQAPESIRSWGHRVLSTGVDRWRAGDGADASRFRDKEVVEQIWKTIEANMRHKGWRSDAAPTSI</sequence>
<dbReference type="Gene3D" id="3.40.50.11990">
    <property type="entry name" value="RNA polymerase II accessory factor, Cdc73 C-terminal domain"/>
    <property type="match status" value="1"/>
</dbReference>
<dbReference type="Proteomes" id="UP000078544">
    <property type="component" value="Unassembled WGS sequence"/>
</dbReference>